<protein>
    <submittedName>
        <fullName evidence="5">Unannotated protein</fullName>
    </submittedName>
</protein>
<evidence type="ECO:0000256" key="1">
    <source>
        <dbReference type="SAM" id="MobiDB-lite"/>
    </source>
</evidence>
<proteinExistence type="predicted"/>
<name>A0A6J7MUH3_9ZZZZ</name>
<dbReference type="EMBL" id="CAFABA010000022">
    <property type="protein sequence ID" value="CAB4822133.1"/>
    <property type="molecule type" value="Genomic_DNA"/>
</dbReference>
<reference evidence="5" key="1">
    <citation type="submission" date="2020-05" db="EMBL/GenBank/DDBJ databases">
        <authorList>
            <person name="Chiriac C."/>
            <person name="Salcher M."/>
            <person name="Ghai R."/>
            <person name="Kavagutti S V."/>
        </authorList>
    </citation>
    <scope>NUCLEOTIDE SEQUENCE</scope>
</reference>
<organism evidence="5">
    <name type="scientific">freshwater metagenome</name>
    <dbReference type="NCBI Taxonomy" id="449393"/>
    <lineage>
        <taxon>unclassified sequences</taxon>
        <taxon>metagenomes</taxon>
        <taxon>ecological metagenomes</taxon>
    </lineage>
</organism>
<evidence type="ECO:0000313" key="2">
    <source>
        <dbReference type="EMBL" id="CAB4758285.1"/>
    </source>
</evidence>
<dbReference type="EMBL" id="CAEZYR010000094">
    <property type="protein sequence ID" value="CAB4758285.1"/>
    <property type="molecule type" value="Genomic_DNA"/>
</dbReference>
<feature type="region of interest" description="Disordered" evidence="1">
    <location>
        <begin position="1"/>
        <end position="20"/>
    </location>
</feature>
<dbReference type="EMBL" id="CAFBOS010000023">
    <property type="protein sequence ID" value="CAB4984601.1"/>
    <property type="molecule type" value="Genomic_DNA"/>
</dbReference>
<feature type="region of interest" description="Disordered" evidence="1">
    <location>
        <begin position="169"/>
        <end position="232"/>
    </location>
</feature>
<accession>A0A6J7MUH3</accession>
<feature type="compositionally biased region" description="Basic and acidic residues" evidence="1">
    <location>
        <begin position="221"/>
        <end position="232"/>
    </location>
</feature>
<evidence type="ECO:0000313" key="5">
    <source>
        <dbReference type="EMBL" id="CAB4984601.1"/>
    </source>
</evidence>
<sequence length="232" mass="26451">MWSWDHPAAATRSTTGHGGRLVVVSGRTGRRRCRHDRTCAAPARWRRRTPCHRRSMLLRQNRAEALLHKADAVGLRYPARTRPRRMPPTNGESPRSRGMRGPFVSWGRPLPFPDGLVSEATVGPVRPAFRTSHDWPHWTGPRHLRLVWRSVRVNRHPLRSRRPVVQAMRPRRRVLRHDQPGRDLGPSRSATRSCDPSTLEETSWMRSRTASPAASRPCAARTDKGDVRQGHG</sequence>
<gene>
    <name evidence="2" type="ORF">UFOPK2754_02237</name>
    <name evidence="3" type="ORF">UFOPK3139_00769</name>
    <name evidence="4" type="ORF">UFOPK3543_02973</name>
    <name evidence="5" type="ORF">UFOPK3967_00589</name>
</gene>
<feature type="compositionally biased region" description="Low complexity" evidence="1">
    <location>
        <begin position="206"/>
        <end position="220"/>
    </location>
</feature>
<evidence type="ECO:0000313" key="3">
    <source>
        <dbReference type="EMBL" id="CAB4822133.1"/>
    </source>
</evidence>
<dbReference type="AlphaFoldDB" id="A0A6J7MUH3"/>
<dbReference type="EMBL" id="CAFBMH010000181">
    <property type="protein sequence ID" value="CAB4936419.1"/>
    <property type="molecule type" value="Genomic_DNA"/>
</dbReference>
<evidence type="ECO:0000313" key="4">
    <source>
        <dbReference type="EMBL" id="CAB4936419.1"/>
    </source>
</evidence>
<feature type="compositionally biased region" description="Polar residues" evidence="1">
    <location>
        <begin position="188"/>
        <end position="205"/>
    </location>
</feature>